<evidence type="ECO:0000259" key="9">
    <source>
        <dbReference type="Pfam" id="PF02811"/>
    </source>
</evidence>
<name>A0AAX3BFK2_9SPIR</name>
<dbReference type="PANTHER" id="PTHR21039:SF0">
    <property type="entry name" value="HISTIDINOL-PHOSPHATASE"/>
    <property type="match status" value="1"/>
</dbReference>
<keyword evidence="5 8" id="KW-0378">Hydrolase</keyword>
<dbReference type="InterPro" id="IPR016195">
    <property type="entry name" value="Pol/histidinol_Pase-like"/>
</dbReference>
<dbReference type="AlphaFoldDB" id="A0AAX3BFK2"/>
<evidence type="ECO:0000256" key="6">
    <source>
        <dbReference type="ARBA" id="ARBA00023102"/>
    </source>
</evidence>
<evidence type="ECO:0000313" key="11">
    <source>
        <dbReference type="Proteomes" id="UP001056539"/>
    </source>
</evidence>
<evidence type="ECO:0000256" key="4">
    <source>
        <dbReference type="ARBA" id="ARBA00022605"/>
    </source>
</evidence>
<dbReference type="Pfam" id="PF02811">
    <property type="entry name" value="PHP"/>
    <property type="match status" value="1"/>
</dbReference>
<reference evidence="10" key="2">
    <citation type="submission" date="2022-06" db="EMBL/GenBank/DDBJ databases">
        <title>Thermospira aquatica gen. nov., sp. nov.</title>
        <authorList>
            <person name="Ben Ali Gam Z."/>
            <person name="Labat M."/>
        </authorList>
    </citation>
    <scope>NUCLEOTIDE SEQUENCE</scope>
    <source>
        <strain evidence="10">F1F22</strain>
    </source>
</reference>
<dbReference type="Gene3D" id="3.20.20.140">
    <property type="entry name" value="Metal-dependent hydrolases"/>
    <property type="match status" value="1"/>
</dbReference>
<organism evidence="10 11">
    <name type="scientific">Thermospira aquatica</name>
    <dbReference type="NCBI Taxonomy" id="2828656"/>
    <lineage>
        <taxon>Bacteria</taxon>
        <taxon>Pseudomonadati</taxon>
        <taxon>Spirochaetota</taxon>
        <taxon>Spirochaetia</taxon>
        <taxon>Brevinematales</taxon>
        <taxon>Thermospiraceae</taxon>
        <taxon>Thermospira</taxon>
    </lineage>
</organism>
<evidence type="ECO:0000313" key="10">
    <source>
        <dbReference type="EMBL" id="URA11021.1"/>
    </source>
</evidence>
<comment type="pathway">
    <text evidence="1 8">Amino-acid biosynthesis; L-histidine biosynthesis; L-histidine from 5-phospho-alpha-D-ribose 1-diphosphate: step 8/9.</text>
</comment>
<dbReference type="GO" id="GO:0004401">
    <property type="term" value="F:histidinol-phosphatase activity"/>
    <property type="evidence" value="ECO:0007669"/>
    <property type="project" value="UniProtKB-UniRule"/>
</dbReference>
<dbReference type="KEGG" id="taqu:KDW03_04250"/>
<feature type="domain" description="PHP" evidence="9">
    <location>
        <begin position="5"/>
        <end position="180"/>
    </location>
</feature>
<proteinExistence type="inferred from homology"/>
<dbReference type="InterPro" id="IPR004013">
    <property type="entry name" value="PHP_dom"/>
</dbReference>
<comment type="similarity">
    <text evidence="2 8">Belongs to the PHP hydrolase family. HisK subfamily.</text>
</comment>
<keyword evidence="4 8" id="KW-0028">Amino-acid biosynthesis</keyword>
<dbReference type="EC" id="3.1.3.15" evidence="3 8"/>
<evidence type="ECO:0000256" key="1">
    <source>
        <dbReference type="ARBA" id="ARBA00004970"/>
    </source>
</evidence>
<dbReference type="GO" id="GO:0000105">
    <property type="term" value="P:L-histidine biosynthetic process"/>
    <property type="evidence" value="ECO:0007669"/>
    <property type="project" value="UniProtKB-UniRule"/>
</dbReference>
<evidence type="ECO:0000256" key="7">
    <source>
        <dbReference type="ARBA" id="ARBA00049158"/>
    </source>
</evidence>
<reference evidence="10" key="1">
    <citation type="submission" date="2021-04" db="EMBL/GenBank/DDBJ databases">
        <authorList>
            <person name="Postec A."/>
        </authorList>
    </citation>
    <scope>NUCLEOTIDE SEQUENCE</scope>
    <source>
        <strain evidence="10">F1F22</strain>
    </source>
</reference>
<sequence length="252" mass="29265">MILADCHIHSFFSSDANLSIDDITHKARERHLEFFTISDHYEIWSHEGYTFHPEERCFFLLEKQKLFPGLLIGVEIGEPQENPSLLQKWQNLPFDLFLGSIHVVKNMFGPHSEGNFPDEEVYRAYFSEVKRMVETTEIDAVAHLDFPRRYLGSYFIPWEILDEILTIMIERQIALEINTSAWRKGISASMPDEAILRRYAELGGKRILTGSDAHLLDEVGDGIERAFHLARELGLTPGFYRKHEFIPLVEKE</sequence>
<dbReference type="GO" id="GO:0005737">
    <property type="term" value="C:cytoplasm"/>
    <property type="evidence" value="ECO:0007669"/>
    <property type="project" value="TreeGrafter"/>
</dbReference>
<evidence type="ECO:0000256" key="5">
    <source>
        <dbReference type="ARBA" id="ARBA00022801"/>
    </source>
</evidence>
<evidence type="ECO:0000256" key="8">
    <source>
        <dbReference type="RuleBase" id="RU366003"/>
    </source>
</evidence>
<accession>A0AAX3BFK2</accession>
<dbReference type="InterPro" id="IPR010140">
    <property type="entry name" value="Histidinol_P_phosphatase_HisJ"/>
</dbReference>
<keyword evidence="11" id="KW-1185">Reference proteome</keyword>
<comment type="catalytic activity">
    <reaction evidence="7 8">
        <text>L-histidinol phosphate + H2O = L-histidinol + phosphate</text>
        <dbReference type="Rhea" id="RHEA:14465"/>
        <dbReference type="ChEBI" id="CHEBI:15377"/>
        <dbReference type="ChEBI" id="CHEBI:43474"/>
        <dbReference type="ChEBI" id="CHEBI:57699"/>
        <dbReference type="ChEBI" id="CHEBI:57980"/>
        <dbReference type="EC" id="3.1.3.15"/>
    </reaction>
</comment>
<protein>
    <recommendedName>
        <fullName evidence="3 8">Histidinol-phosphatase</fullName>
        <shortName evidence="8">HolPase</shortName>
        <ecNumber evidence="3 8">3.1.3.15</ecNumber>
    </recommendedName>
</protein>
<dbReference type="SUPFAM" id="SSF89550">
    <property type="entry name" value="PHP domain-like"/>
    <property type="match status" value="1"/>
</dbReference>
<gene>
    <name evidence="10" type="ORF">KDW03_04250</name>
</gene>
<dbReference type="RefSeq" id="WP_271436152.1">
    <property type="nucleotide sequence ID" value="NZ_CP073355.1"/>
</dbReference>
<dbReference type="PANTHER" id="PTHR21039">
    <property type="entry name" value="HISTIDINOL PHOSPHATASE-RELATED"/>
    <property type="match status" value="1"/>
</dbReference>
<keyword evidence="6 8" id="KW-0368">Histidine biosynthesis</keyword>
<evidence type="ECO:0000256" key="3">
    <source>
        <dbReference type="ARBA" id="ARBA00013085"/>
    </source>
</evidence>
<evidence type="ECO:0000256" key="2">
    <source>
        <dbReference type="ARBA" id="ARBA00009152"/>
    </source>
</evidence>
<dbReference type="EMBL" id="CP073355">
    <property type="protein sequence ID" value="URA11021.1"/>
    <property type="molecule type" value="Genomic_DNA"/>
</dbReference>
<dbReference type="Proteomes" id="UP001056539">
    <property type="component" value="Chromosome"/>
</dbReference>